<sequence length="2016" mass="220210">MSKGNKDAYIVKFIERNGQKSDLALQAFKAIVELQSEKYVQTLDEEAALELDHSDKSLFVFSDFTSNAFDHCRRLGCRIVSPLVVLFCLQKQRCVPKAEQPVYNMAMADVTISCTNLDKEARSEVMDLVQLMGGRVYRDLNVSVTHLVAGEVGSKKYLVAASLGKPILLPSWVKACWEKSQESVFHHSELNMEDYQCPVLKGCTVCVTGLSTVERKEVQRLCEQNGGNYTGQLKMNECTHLIVSEPTGQKYEFARKWNVYCVSLHWLFDSIEKGFCQDESRYAVERGQKRAEEKAGRPNTSTPTGPSRSKEEGPSLLGLSHISNISMNVNETALTTAGISHIETPDPVDSFDITVCRVDDLLDGCKLYLCGLSGKKLEKLRRMVNSAGGLRFNQPSQELTHIVMGEPDQGVKVFLDKATHRPHIVTVQWLLDSFSRGSLLPEDGYFHPSFLPPAPAAVDMPAPLKAAPRASRPSVAPPPAPSPGRQARAEEDLLSQYMETDQTVVELPQAANSTSSRQSILLPEPPPAGKDSTLVEASEAGLFSGKRFILVGFGAEAEAQLSELVMENSGKILVGRSRAVAHYAIVPLLGCDVEATVDEVATDTWLAMCVEQQCVLPLASHPLFTPVAVREGFSPLKDCVLSVSQFTGAERESLIQLAKHLGASVQDYFVRTANQRKGMLASTHLVLQTPEGTKYQAAQKWSLPAVTIRWVLESARTGKCADEGRYLVDLPPSPERTEDSFVGASQKDPPPLRLLQRSPELPLLGPQNSAAITPLDTARFQSRTVRSAVRKLKQGEEEQVDVATPGQEGAKGAQQKDSSLHLDTPSRFLSRDKLFGPSFNTKDVFDHLQTPGNKPQQGQGAETPLSEVIERNLKAAVANSNRSHVTSLAAMTASPQLGKEPEPEVEQKAAAPLSGVVVCVSKKLSKKQSELNAVAASLGADFRWSCDDSVTHYIYQGKVGDNSKEYKAVKERGLHIVSQHWLQACADEQKHVSESLYPFTFNPKMSLTMSQVADSTQRSPPASTPRTRLRAFTENEETRLSPGDNITDISTPQRVSVGEPEKDQTVSTERNLTETLEMRESLQRQLQEIMSATKLTSGRRGSSRLARTGSGGLDSPHTPDSLGRMGRRSRTLEALRMSRQVAVDLNTEPSQSEQIVWDDPTAREERAKLADNLQWPGSPSQHSETLAIVPPPLSDHTTSGRDSMTDSELVEMAAFEVIDAQLKPKVTSPPADTLQNPVTPEAPPLAFPTSKPAVPSIPQVKDEEEVKDPPRFLLSSLNPQERIDYSHLIEELGGVVLEKQSFDPSCTHVIVGYPLRNEKYLAAMAAGKWILHRSYLEACRSEGHFIEEEQYEWGSSSILDALPSINSQQKRLALAAMRWRKTLQGSSNKEGAFGGWTVMLNIDQAREAGFRRLLQSGGAKVLPDPSPSLFKETTHLFVDFSRLKPGDVRVDISEAAAQGVKCLKPEYIADYLMQFRMEKPNKEKSKNNLQKPVLVSENHEHCGGGAGPHDTMKRSLQVLPHQLLSVLLILSVPVGLVFSAEELHPSQTPLDLAPMSTSSRTPATLSPRPLSWQEGSRTGDLHNQSLASVEAISRPTTVHSFQTPKNTVPSAIIQTTTVRVHPFGPRDQALPRVSLPDAEAPQLTSRSMFNRTSSGFLTIKTQDQNFSTNTDKPSTISRKPANQFEPSSLVHGNQMSANGSDSGNQATNSGSGHSFLSGTESNAAPGAEGLSGTSDTEEMGVKEPIQHSPSEHRGQNTNKAASHHTITSRDVSSVENPTLSLETVTGALAQNIQSPPPAIALPSNRVTTSNPTSSAKSGNVVEIQDGRNGTTNMTTDSLVSLNGATDVINSTDASWLAANYSNISEAPSTASRSYMNRQVPATTQGPWGSGNQSGPALGSPPEKNTICLDKMDIVWLVLAISVPVSSCSVLLTVCCMRKKKKSATQENNLSYWNDAITMDYFTRHAVELPREIQSLETEEQETCLPPNGDYSDSGVVLVNPFCQETLFINRDKASDI</sequence>
<evidence type="ECO:0000256" key="11">
    <source>
        <dbReference type="ARBA" id="ARBA00023204"/>
    </source>
</evidence>
<dbReference type="FunFam" id="3.40.50.10190:FF:000020">
    <property type="entry name" value="DNA topoisomerase II binding protein 1"/>
    <property type="match status" value="1"/>
</dbReference>
<dbReference type="GO" id="GO:0007095">
    <property type="term" value="P:mitotic G2 DNA damage checkpoint signaling"/>
    <property type="evidence" value="ECO:0007669"/>
    <property type="project" value="TreeGrafter"/>
</dbReference>
<feature type="compositionally biased region" description="Polar residues" evidence="15">
    <location>
        <begin position="510"/>
        <end position="519"/>
    </location>
</feature>
<dbReference type="CDD" id="cd17731">
    <property type="entry name" value="BRCT_TopBP1_rpt2_like"/>
    <property type="match status" value="1"/>
</dbReference>
<feature type="region of interest" description="Disordered" evidence="15">
    <location>
        <begin position="1173"/>
        <end position="1203"/>
    </location>
</feature>
<dbReference type="Proteomes" id="UP000290572">
    <property type="component" value="Unassembled WGS sequence"/>
</dbReference>
<proteinExistence type="inferred from homology"/>
<dbReference type="PROSITE" id="PS50172">
    <property type="entry name" value="BRCT"/>
    <property type="match status" value="6"/>
</dbReference>
<dbReference type="FunFam" id="3.40.50.10190:FF:000018">
    <property type="entry name" value="DNA topoisomerase 2-binding protein 1"/>
    <property type="match status" value="1"/>
</dbReference>
<dbReference type="FunFam" id="3.40.50.10190:FF:000023">
    <property type="entry name" value="DNA topoisomerase II binding protein 1"/>
    <property type="match status" value="1"/>
</dbReference>
<evidence type="ECO:0000256" key="13">
    <source>
        <dbReference type="ARBA" id="ARBA00023242"/>
    </source>
</evidence>
<dbReference type="GO" id="GO:0000922">
    <property type="term" value="C:spindle pole"/>
    <property type="evidence" value="ECO:0007669"/>
    <property type="project" value="UniProtKB-SubCell"/>
</dbReference>
<feature type="compositionally biased region" description="Polar residues" evidence="15">
    <location>
        <begin position="1175"/>
        <end position="1184"/>
    </location>
</feature>
<organism evidence="18 19">
    <name type="scientific">Labeo rohita</name>
    <name type="common">Indian major carp</name>
    <name type="synonym">Cyprinus rohita</name>
    <dbReference type="NCBI Taxonomy" id="84645"/>
    <lineage>
        <taxon>Eukaryota</taxon>
        <taxon>Metazoa</taxon>
        <taxon>Chordata</taxon>
        <taxon>Craniata</taxon>
        <taxon>Vertebrata</taxon>
        <taxon>Euteleostomi</taxon>
        <taxon>Actinopterygii</taxon>
        <taxon>Neopterygii</taxon>
        <taxon>Teleostei</taxon>
        <taxon>Ostariophysi</taxon>
        <taxon>Cypriniformes</taxon>
        <taxon>Cyprinidae</taxon>
        <taxon>Labeoninae</taxon>
        <taxon>Labeonini</taxon>
        <taxon>Labeo</taxon>
    </lineage>
</organism>
<evidence type="ECO:0000259" key="17">
    <source>
        <dbReference type="PROSITE" id="PS50172"/>
    </source>
</evidence>
<feature type="region of interest" description="Disordered" evidence="15">
    <location>
        <begin position="465"/>
        <end position="487"/>
    </location>
</feature>
<dbReference type="InterPro" id="IPR036420">
    <property type="entry name" value="BRCT_dom_sf"/>
</dbReference>
<keyword evidence="16" id="KW-0812">Transmembrane</keyword>
<feature type="compositionally biased region" description="Polar residues" evidence="15">
    <location>
        <begin position="1804"/>
        <end position="1817"/>
    </location>
</feature>
<feature type="compositionally biased region" description="Low complexity" evidence="15">
    <location>
        <begin position="465"/>
        <end position="474"/>
    </location>
</feature>
<feature type="compositionally biased region" description="Polar residues" evidence="15">
    <location>
        <begin position="1684"/>
        <end position="1722"/>
    </location>
</feature>
<dbReference type="STRING" id="84645.A0A498N974"/>
<feature type="compositionally biased region" description="Polar residues" evidence="15">
    <location>
        <begin position="850"/>
        <end position="860"/>
    </location>
</feature>
<dbReference type="GO" id="GO:0005813">
    <property type="term" value="C:centrosome"/>
    <property type="evidence" value="ECO:0007669"/>
    <property type="project" value="UniProtKB-SubCell"/>
</dbReference>
<dbReference type="EMBL" id="QBIY01011899">
    <property type="protein sequence ID" value="RXN28224.1"/>
    <property type="molecule type" value="Genomic_DNA"/>
</dbReference>
<feature type="compositionally biased region" description="Polar residues" evidence="15">
    <location>
        <begin position="1755"/>
        <end position="1774"/>
    </location>
</feature>
<feature type="domain" description="BRCT" evidence="17">
    <location>
        <begin position="1272"/>
        <end position="1353"/>
    </location>
</feature>
<feature type="region of interest" description="Disordered" evidence="15">
    <location>
        <begin position="287"/>
        <end position="315"/>
    </location>
</feature>
<feature type="region of interest" description="Disordered" evidence="15">
    <location>
        <begin position="1547"/>
        <end position="1579"/>
    </location>
</feature>
<dbReference type="FunFam" id="3.40.50.10190:FF:000029">
    <property type="entry name" value="DNA topoisomerase II binding protein 1"/>
    <property type="match status" value="1"/>
</dbReference>
<comment type="subcellular location">
    <subcellularLocation>
        <location evidence="2">Chromosome</location>
    </subcellularLocation>
    <subcellularLocation>
        <location evidence="3">Cytoplasm</location>
        <location evidence="3">Cytoskeleton</location>
        <location evidence="3">Microtubule organizing center</location>
        <location evidence="3">Centrosome</location>
    </subcellularLocation>
    <subcellularLocation>
        <location evidence="4">Cytoplasm</location>
        <location evidence="4">Cytoskeleton</location>
        <location evidence="4">Spindle pole</location>
    </subcellularLocation>
    <subcellularLocation>
        <location evidence="1">Nucleus</location>
    </subcellularLocation>
</comment>
<keyword evidence="16" id="KW-1133">Transmembrane helix</keyword>
<dbReference type="Pfam" id="PF00533">
    <property type="entry name" value="BRCT"/>
    <property type="match status" value="4"/>
</dbReference>
<dbReference type="Gene3D" id="3.40.50.10190">
    <property type="entry name" value="BRCT domain"/>
    <property type="match status" value="9"/>
</dbReference>
<feature type="domain" description="BRCT" evidence="17">
    <location>
        <begin position="631"/>
        <end position="728"/>
    </location>
</feature>
<feature type="compositionally biased region" description="Basic and acidic residues" evidence="15">
    <location>
        <begin position="1739"/>
        <end position="1754"/>
    </location>
</feature>
<dbReference type="CDD" id="cd17718">
    <property type="entry name" value="BRCT_TopBP1_rpt3"/>
    <property type="match status" value="1"/>
</dbReference>
<dbReference type="GO" id="GO:0005694">
    <property type="term" value="C:chromosome"/>
    <property type="evidence" value="ECO:0007669"/>
    <property type="project" value="UniProtKB-SubCell"/>
</dbReference>
<evidence type="ECO:0000256" key="8">
    <source>
        <dbReference type="ARBA" id="ARBA00022737"/>
    </source>
</evidence>
<comment type="similarity">
    <text evidence="14">Belongs to the TOPBP1 family.</text>
</comment>
<evidence type="ECO:0000256" key="16">
    <source>
        <dbReference type="SAM" id="Phobius"/>
    </source>
</evidence>
<evidence type="ECO:0000313" key="18">
    <source>
        <dbReference type="EMBL" id="RXN28224.1"/>
    </source>
</evidence>
<dbReference type="InterPro" id="IPR057595">
    <property type="entry name" value="TopB1_SLF1_BRCT"/>
</dbReference>
<keyword evidence="19" id="KW-1185">Reference proteome</keyword>
<feature type="region of interest" description="Disordered" evidence="15">
    <location>
        <begin position="840"/>
        <end position="864"/>
    </location>
</feature>
<evidence type="ECO:0000256" key="5">
    <source>
        <dbReference type="ARBA" id="ARBA00022454"/>
    </source>
</evidence>
<evidence type="ECO:0000256" key="3">
    <source>
        <dbReference type="ARBA" id="ARBA00004300"/>
    </source>
</evidence>
<dbReference type="FunFam" id="3.40.50.10190:FF:000028">
    <property type="entry name" value="DNA topoisomerase 2-binding protein 1 isoform X1"/>
    <property type="match status" value="1"/>
</dbReference>
<dbReference type="GO" id="GO:0003677">
    <property type="term" value="F:DNA binding"/>
    <property type="evidence" value="ECO:0007669"/>
    <property type="project" value="UniProtKB-KW"/>
</dbReference>
<dbReference type="InterPro" id="IPR031508">
    <property type="entry name" value="TMEM108"/>
</dbReference>
<feature type="region of interest" description="Disordered" evidence="15">
    <location>
        <begin position="1795"/>
        <end position="1818"/>
    </location>
</feature>
<dbReference type="GO" id="GO:0006270">
    <property type="term" value="P:DNA replication initiation"/>
    <property type="evidence" value="ECO:0007669"/>
    <property type="project" value="TreeGrafter"/>
</dbReference>
<dbReference type="CDD" id="cd18434">
    <property type="entry name" value="BRCT_TopBP1_rpt5"/>
    <property type="match status" value="1"/>
</dbReference>
<feature type="compositionally biased region" description="Polar residues" evidence="15">
    <location>
        <begin position="1547"/>
        <end position="1564"/>
    </location>
</feature>
<feature type="domain" description="BRCT" evidence="17">
    <location>
        <begin position="195"/>
        <end position="284"/>
    </location>
</feature>
<dbReference type="FunFam" id="3.40.50.10190:FF:000010">
    <property type="entry name" value="DNA topoisomerase II binding protein 1"/>
    <property type="match status" value="1"/>
</dbReference>
<dbReference type="GO" id="GO:0006281">
    <property type="term" value="P:DNA repair"/>
    <property type="evidence" value="ECO:0007669"/>
    <property type="project" value="UniProtKB-KW"/>
</dbReference>
<evidence type="ECO:0000256" key="12">
    <source>
        <dbReference type="ARBA" id="ARBA00023212"/>
    </source>
</evidence>
<dbReference type="PANTHER" id="PTHR13561:SF20">
    <property type="entry name" value="DNA TOPOISOMERASE 2-BINDING PROTEIN 1"/>
    <property type="match status" value="1"/>
</dbReference>
<feature type="region of interest" description="Disordered" evidence="15">
    <location>
        <begin position="1034"/>
        <end position="1070"/>
    </location>
</feature>
<keyword evidence="8" id="KW-0677">Repeat</keyword>
<feature type="domain" description="BRCT" evidence="17">
    <location>
        <begin position="908"/>
        <end position="999"/>
    </location>
</feature>
<reference evidence="18 19" key="1">
    <citation type="submission" date="2018-03" db="EMBL/GenBank/DDBJ databases">
        <title>Draft genome sequence of Rohu Carp (Labeo rohita).</title>
        <authorList>
            <person name="Das P."/>
            <person name="Kushwaha B."/>
            <person name="Joshi C.G."/>
            <person name="Kumar D."/>
            <person name="Nagpure N.S."/>
            <person name="Sahoo L."/>
            <person name="Das S.P."/>
            <person name="Bit A."/>
            <person name="Patnaik S."/>
            <person name="Meher P.K."/>
            <person name="Jayasankar P."/>
            <person name="Koringa P.G."/>
            <person name="Patel N.V."/>
            <person name="Hinsu A.T."/>
            <person name="Kumar R."/>
            <person name="Pandey M."/>
            <person name="Agarwal S."/>
            <person name="Srivastava S."/>
            <person name="Singh M."/>
            <person name="Iquebal M.A."/>
            <person name="Jaiswal S."/>
            <person name="Angadi U.B."/>
            <person name="Kumar N."/>
            <person name="Raza M."/>
            <person name="Shah T.M."/>
            <person name="Rai A."/>
            <person name="Jena J.K."/>
        </authorList>
    </citation>
    <scope>NUCLEOTIDE SEQUENCE [LARGE SCALE GENOMIC DNA]</scope>
    <source>
        <strain evidence="18">DASCIFA01</strain>
        <tissue evidence="18">Testis</tissue>
    </source>
</reference>
<feature type="compositionally biased region" description="Polar residues" evidence="15">
    <location>
        <begin position="1642"/>
        <end position="1677"/>
    </location>
</feature>
<protein>
    <submittedName>
        <fullName evidence="18">DNA topoisomerase 2-binding 1 isoform X1</fullName>
    </submittedName>
</protein>
<accession>A0A498N974</accession>
<dbReference type="CDD" id="cd17738">
    <property type="entry name" value="BRCT_TopBP1_rpt7"/>
    <property type="match status" value="1"/>
</dbReference>
<dbReference type="CDD" id="cd17727">
    <property type="entry name" value="BRCT_TopBP1_rpt6"/>
    <property type="match status" value="1"/>
</dbReference>
<feature type="region of interest" description="Disordered" evidence="15">
    <location>
        <begin position="1622"/>
        <end position="1774"/>
    </location>
</feature>
<keyword evidence="6" id="KW-0963">Cytoplasm</keyword>
<dbReference type="Pfam" id="PF21298">
    <property type="entry name" value="TopBP1_BRCT0"/>
    <property type="match status" value="1"/>
</dbReference>
<keyword evidence="11" id="KW-0234">DNA repair</keyword>
<keyword evidence="9" id="KW-0227">DNA damage</keyword>
<evidence type="ECO:0000256" key="2">
    <source>
        <dbReference type="ARBA" id="ARBA00004286"/>
    </source>
</evidence>
<evidence type="ECO:0000256" key="14">
    <source>
        <dbReference type="ARBA" id="ARBA00061360"/>
    </source>
</evidence>
<evidence type="ECO:0000256" key="7">
    <source>
        <dbReference type="ARBA" id="ARBA00022553"/>
    </source>
</evidence>
<comment type="caution">
    <text evidence="18">The sequence shown here is derived from an EMBL/GenBank/DDBJ whole genome shotgun (WGS) entry which is preliminary data.</text>
</comment>
<feature type="domain" description="BRCT" evidence="17">
    <location>
        <begin position="102"/>
        <end position="181"/>
    </location>
</feature>
<feature type="region of interest" description="Disordered" evidence="15">
    <location>
        <begin position="509"/>
        <end position="532"/>
    </location>
</feature>
<evidence type="ECO:0000256" key="1">
    <source>
        <dbReference type="ARBA" id="ARBA00004123"/>
    </source>
</evidence>
<evidence type="ECO:0000313" key="19">
    <source>
        <dbReference type="Proteomes" id="UP000290572"/>
    </source>
</evidence>
<keyword evidence="12" id="KW-0206">Cytoskeleton</keyword>
<dbReference type="CDD" id="cd17737">
    <property type="entry name" value="BRCT_TopBP1_rpt1"/>
    <property type="match status" value="1"/>
</dbReference>
<dbReference type="SUPFAM" id="SSF52113">
    <property type="entry name" value="BRCT domain"/>
    <property type="match status" value="6"/>
</dbReference>
<dbReference type="InterPro" id="IPR049936">
    <property type="entry name" value="TopBP1_BRCT_8"/>
</dbReference>
<dbReference type="PANTHER" id="PTHR13561">
    <property type="entry name" value="DNA REPLICATION REGULATOR DPB11-RELATED"/>
    <property type="match status" value="1"/>
</dbReference>
<keyword evidence="13" id="KW-0539">Nucleus</keyword>
<feature type="compositionally biased region" description="Basic and acidic residues" evidence="15">
    <location>
        <begin position="287"/>
        <end position="296"/>
    </location>
</feature>
<keyword evidence="7" id="KW-0597">Phosphoprotein</keyword>
<dbReference type="CDD" id="cd17749">
    <property type="entry name" value="BRCT_TopBP1_rpt4"/>
    <property type="match status" value="1"/>
</dbReference>
<dbReference type="Pfam" id="PF12738">
    <property type="entry name" value="PTCB-BRCT"/>
    <property type="match status" value="2"/>
</dbReference>
<feature type="region of interest" description="Disordered" evidence="15">
    <location>
        <begin position="789"/>
        <end position="821"/>
    </location>
</feature>
<evidence type="ECO:0000256" key="15">
    <source>
        <dbReference type="SAM" id="MobiDB-lite"/>
    </source>
</evidence>
<feature type="compositionally biased region" description="Polar residues" evidence="15">
    <location>
        <begin position="298"/>
        <end position="307"/>
    </location>
</feature>
<dbReference type="GO" id="GO:0033314">
    <property type="term" value="P:mitotic DNA replication checkpoint signaling"/>
    <property type="evidence" value="ECO:0007669"/>
    <property type="project" value="TreeGrafter"/>
</dbReference>
<evidence type="ECO:0000256" key="6">
    <source>
        <dbReference type="ARBA" id="ARBA00022490"/>
    </source>
</evidence>
<keyword evidence="16" id="KW-0472">Membrane</keyword>
<evidence type="ECO:0000256" key="4">
    <source>
        <dbReference type="ARBA" id="ARBA00004647"/>
    </source>
</evidence>
<dbReference type="FunFam" id="3.40.50.10190:FF:000021">
    <property type="entry name" value="DNA topoisomerase II binding protein 1"/>
    <property type="match status" value="1"/>
</dbReference>
<gene>
    <name evidence="18" type="ORF">ROHU_019426</name>
</gene>
<dbReference type="InterPro" id="IPR044737">
    <property type="entry name" value="TopBP1_BRCT_1"/>
</dbReference>
<feature type="region of interest" description="Disordered" evidence="15">
    <location>
        <begin position="726"/>
        <end position="752"/>
    </location>
</feature>
<dbReference type="CDD" id="cd17728">
    <property type="entry name" value="BRCT_TopBP1_rpt8"/>
    <property type="match status" value="1"/>
</dbReference>
<dbReference type="Pfam" id="PF23294">
    <property type="entry name" value="BRCT_TopB1_SLF1"/>
    <property type="match status" value="1"/>
</dbReference>
<keyword evidence="5" id="KW-0158">Chromosome</keyword>
<feature type="region of interest" description="Disordered" evidence="15">
    <location>
        <begin position="1094"/>
        <end position="1125"/>
    </location>
</feature>
<keyword evidence="18" id="KW-0413">Isomerase</keyword>
<keyword evidence="10" id="KW-0238">DNA-binding</keyword>
<name>A0A498N974_LABRO</name>
<dbReference type="SMART" id="SM00292">
    <property type="entry name" value="BRCT"/>
    <property type="match status" value="8"/>
</dbReference>
<dbReference type="InterPro" id="IPR059215">
    <property type="entry name" value="BRCT2_TopBP1-like"/>
</dbReference>
<dbReference type="InterPro" id="IPR049542">
    <property type="entry name" value="TopBP1-like_BRCT0"/>
</dbReference>
<feature type="transmembrane region" description="Helical" evidence="16">
    <location>
        <begin position="1913"/>
        <end position="1935"/>
    </location>
</feature>
<feature type="domain" description="BRCT" evidence="17">
    <location>
        <begin position="357"/>
        <end position="447"/>
    </location>
</feature>
<evidence type="ECO:0000256" key="10">
    <source>
        <dbReference type="ARBA" id="ARBA00023125"/>
    </source>
</evidence>
<evidence type="ECO:0000256" key="9">
    <source>
        <dbReference type="ARBA" id="ARBA00022763"/>
    </source>
</evidence>
<dbReference type="Pfam" id="PF15759">
    <property type="entry name" value="TMEM108"/>
    <property type="match status" value="1"/>
</dbReference>
<dbReference type="GO" id="GO:0016853">
    <property type="term" value="F:isomerase activity"/>
    <property type="evidence" value="ECO:0007669"/>
    <property type="project" value="UniProtKB-KW"/>
</dbReference>
<dbReference type="GO" id="GO:0005634">
    <property type="term" value="C:nucleus"/>
    <property type="evidence" value="ECO:0007669"/>
    <property type="project" value="UniProtKB-SubCell"/>
</dbReference>
<dbReference type="InterPro" id="IPR001357">
    <property type="entry name" value="BRCT_dom"/>
</dbReference>